<dbReference type="Pfam" id="PF02687">
    <property type="entry name" value="FtsX"/>
    <property type="match status" value="2"/>
</dbReference>
<dbReference type="InterPro" id="IPR050250">
    <property type="entry name" value="Macrolide_Exporter_MacB"/>
</dbReference>
<keyword evidence="2" id="KW-1003">Cell membrane</keyword>
<dbReference type="InterPro" id="IPR003838">
    <property type="entry name" value="ABC3_permease_C"/>
</dbReference>
<evidence type="ECO:0000256" key="1">
    <source>
        <dbReference type="ARBA" id="ARBA00004651"/>
    </source>
</evidence>
<feature type="transmembrane region" description="Helical" evidence="7">
    <location>
        <begin position="491"/>
        <end position="511"/>
    </location>
</feature>
<feature type="transmembrane region" description="Helical" evidence="7">
    <location>
        <begin position="444"/>
        <end position="470"/>
    </location>
</feature>
<feature type="transmembrane region" description="Helical" evidence="7">
    <location>
        <begin position="841"/>
        <end position="862"/>
    </location>
</feature>
<organism evidence="9 10">
    <name type="scientific">Nocardioides aquaticus</name>
    <dbReference type="NCBI Taxonomy" id="160826"/>
    <lineage>
        <taxon>Bacteria</taxon>
        <taxon>Bacillati</taxon>
        <taxon>Actinomycetota</taxon>
        <taxon>Actinomycetes</taxon>
        <taxon>Propionibacteriales</taxon>
        <taxon>Nocardioidaceae</taxon>
        <taxon>Nocardioides</taxon>
    </lineage>
</organism>
<gene>
    <name evidence="9" type="ORF">ENKNEFLB_04347</name>
</gene>
<feature type="transmembrane region" description="Helical" evidence="7">
    <location>
        <begin position="275"/>
        <end position="297"/>
    </location>
</feature>
<dbReference type="Proteomes" id="UP000679307">
    <property type="component" value="Chromosome"/>
</dbReference>
<keyword evidence="4 7" id="KW-1133">Transmembrane helix</keyword>
<protein>
    <recommendedName>
        <fullName evidence="8">ABC3 transporter permease C-terminal domain-containing protein</fullName>
    </recommendedName>
</protein>
<evidence type="ECO:0000256" key="4">
    <source>
        <dbReference type="ARBA" id="ARBA00022989"/>
    </source>
</evidence>
<evidence type="ECO:0000256" key="3">
    <source>
        <dbReference type="ARBA" id="ARBA00022692"/>
    </source>
</evidence>
<feature type="domain" description="ABC3 transporter permease C-terminal" evidence="8">
    <location>
        <begin position="745"/>
        <end position="863"/>
    </location>
</feature>
<feature type="transmembrane region" description="Helical" evidence="7">
    <location>
        <begin position="741"/>
        <end position="767"/>
    </location>
</feature>
<dbReference type="RefSeq" id="WP_214057216.1">
    <property type="nucleotide sequence ID" value="NZ_CP075371.1"/>
</dbReference>
<evidence type="ECO:0000256" key="7">
    <source>
        <dbReference type="SAM" id="Phobius"/>
    </source>
</evidence>
<keyword evidence="5 7" id="KW-0472">Membrane</keyword>
<name>A0ABX8EN27_9ACTN</name>
<keyword evidence="10" id="KW-1185">Reference proteome</keyword>
<feature type="transmembrane region" description="Helical" evidence="7">
    <location>
        <begin position="369"/>
        <end position="393"/>
    </location>
</feature>
<evidence type="ECO:0000313" key="10">
    <source>
        <dbReference type="Proteomes" id="UP000679307"/>
    </source>
</evidence>
<sequence length="874" mass="88531">MTGWVTGWRVPLRIARRDARRARGRTALALTLLALPVLAVTTADTLYATSSVSGAESVERRLGAAEARVELHGNGRAFQMFDPDDGSGWRGRGEADRDAVAAALGLEDLDAQTVRVREGSVRFDTDRGRADAQVLVTDLGDPLTAGMVELTSGRLPTSTDEVVVNARLDDRGPGVGQDLVLASGEALRIVGEAESAALVGQPFAASVPGSALEPRGVSSLLVGGDPVSWDKVRDLNALGATVVSRAVLLDPPPESELAPQVQAGMDVLDEAAVTAAVLIAVMVLIEVVLLAGPAFAVGARRQARTLALVSAAGGSPRDARRVVLGSGVVLGVGGSVIGVLGGLAAAWALRPVLQGYSTGRLGPYDVEPLHLAAVLVFGLVSALLAAAVPAWLASRQDVVAVLAGRRGDAAPSRRSPVVGLVLVALGAGLATYGARADQGGETAIAGAAIVCVLGMLLLVPVLVGAVARASRGLPLALRFAARDAARHRTRTVPAVAAVAATVAGVVALGIATSSDEAQSAAGYVAALPVGDAAVSLSYGPAGRNADAEEVRTALLSVLPAEAADRVEEVRGVVTDGFVELRAPGAGTLLSSTNGVLAGDLLVSEAGLPSFLRGVEPLSAQQQTRVDEVLAAGGVVALSNTGDPAVDEVRVVDHPGGRGDTERTTLPATTVPVELDQANAQGVISEAGAREAGLEVATTALVVRGGLSDEEAQDAKEVVAGLPGPAGLYVERGYQPPEEVRIFQLVLGGLGAVLMLGGTLTATFLALSDARPDLATLGAVGAAPRTRRAVAAAYALVVGAVGSVLGALVGLVPGIAVTYPLTRPIDYGFGTTGPAHYLDVPWLLLGVVVVGLPLLSALVVAVASRSRLPIVARLE</sequence>
<evidence type="ECO:0000313" key="9">
    <source>
        <dbReference type="EMBL" id="QVT81928.1"/>
    </source>
</evidence>
<evidence type="ECO:0000259" key="8">
    <source>
        <dbReference type="Pfam" id="PF02687"/>
    </source>
</evidence>
<dbReference type="PANTHER" id="PTHR30572">
    <property type="entry name" value="MEMBRANE COMPONENT OF TRANSPORTER-RELATED"/>
    <property type="match status" value="1"/>
</dbReference>
<proteinExistence type="inferred from homology"/>
<feature type="transmembrane region" description="Helical" evidence="7">
    <location>
        <begin position="322"/>
        <end position="349"/>
    </location>
</feature>
<comment type="similarity">
    <text evidence="6">Belongs to the ABC-4 integral membrane protein family.</text>
</comment>
<evidence type="ECO:0000256" key="2">
    <source>
        <dbReference type="ARBA" id="ARBA00022475"/>
    </source>
</evidence>
<dbReference type="PANTHER" id="PTHR30572:SF4">
    <property type="entry name" value="ABC TRANSPORTER PERMEASE YTRF"/>
    <property type="match status" value="1"/>
</dbReference>
<dbReference type="EMBL" id="CP075371">
    <property type="protein sequence ID" value="QVT81928.1"/>
    <property type="molecule type" value="Genomic_DNA"/>
</dbReference>
<reference evidence="9 10" key="1">
    <citation type="submission" date="2021-05" db="EMBL/GenBank/DDBJ databases">
        <title>Complete genome of Nocardioides aquaticus KCTC 9944T isolated from meromictic and hypersaline Ekho Lake, Antarctica.</title>
        <authorList>
            <person name="Hwang K."/>
            <person name="Kim K.M."/>
            <person name="Choe H."/>
        </authorList>
    </citation>
    <scope>NUCLEOTIDE SEQUENCE [LARGE SCALE GENOMIC DNA]</scope>
    <source>
        <strain evidence="9 10">KCTC 9944</strain>
    </source>
</reference>
<evidence type="ECO:0000256" key="6">
    <source>
        <dbReference type="ARBA" id="ARBA00038076"/>
    </source>
</evidence>
<feature type="domain" description="ABC3 transporter permease C-terminal" evidence="8">
    <location>
        <begin position="278"/>
        <end position="397"/>
    </location>
</feature>
<feature type="transmembrane region" description="Helical" evidence="7">
    <location>
        <begin position="414"/>
        <end position="432"/>
    </location>
</feature>
<feature type="transmembrane region" description="Helical" evidence="7">
    <location>
        <begin position="788"/>
        <end position="821"/>
    </location>
</feature>
<keyword evidence="3 7" id="KW-0812">Transmembrane</keyword>
<comment type="subcellular location">
    <subcellularLocation>
        <location evidence="1">Cell membrane</location>
        <topology evidence="1">Multi-pass membrane protein</topology>
    </subcellularLocation>
</comment>
<evidence type="ECO:0000256" key="5">
    <source>
        <dbReference type="ARBA" id="ARBA00023136"/>
    </source>
</evidence>
<accession>A0ABX8EN27</accession>